<dbReference type="PANTHER" id="PTHR40274:SF3">
    <property type="entry name" value="VIRGINIAMYCIN B LYASE"/>
    <property type="match status" value="1"/>
</dbReference>
<dbReference type="EMBL" id="CP039690">
    <property type="protein sequence ID" value="QCI67690.1"/>
    <property type="molecule type" value="Genomic_DNA"/>
</dbReference>
<comment type="subunit">
    <text evidence="5">Monomer.</text>
</comment>
<comment type="function">
    <text evidence="5">Inactivates the type B streptogramin antibiotics by linearizing the lactone ring at the ester linkage, generating a free phenylglycine carboxylate and converting the threonyl moiety into 2-amino-butenoic acid.</text>
</comment>
<dbReference type="InterPro" id="IPR015943">
    <property type="entry name" value="WD40/YVTN_repeat-like_dom_sf"/>
</dbReference>
<evidence type="ECO:0000256" key="4">
    <source>
        <dbReference type="ARBA" id="ARBA00023251"/>
    </source>
</evidence>
<dbReference type="GO" id="GO:0016835">
    <property type="term" value="F:carbon-oxygen lyase activity"/>
    <property type="evidence" value="ECO:0007669"/>
    <property type="project" value="UniProtKB-UniRule"/>
</dbReference>
<evidence type="ECO:0000256" key="5">
    <source>
        <dbReference type="PIRNR" id="PIRNR026412"/>
    </source>
</evidence>
<dbReference type="InterPro" id="IPR051344">
    <property type="entry name" value="Vgb"/>
</dbReference>
<keyword evidence="4 5" id="KW-0046">Antibiotic resistance</keyword>
<dbReference type="Proteomes" id="UP000298781">
    <property type="component" value="Chromosome"/>
</dbReference>
<dbReference type="Pfam" id="PF24684">
    <property type="entry name" value="Vgb_lyase"/>
    <property type="match status" value="1"/>
</dbReference>
<organism evidence="6 7">
    <name type="scientific">Phreatobacter stygius</name>
    <dbReference type="NCBI Taxonomy" id="1940610"/>
    <lineage>
        <taxon>Bacteria</taxon>
        <taxon>Pseudomonadati</taxon>
        <taxon>Pseudomonadota</taxon>
        <taxon>Alphaproteobacteria</taxon>
        <taxon>Hyphomicrobiales</taxon>
        <taxon>Phreatobacteraceae</taxon>
        <taxon>Phreatobacter</taxon>
    </lineage>
</organism>
<dbReference type="GO" id="GO:0030288">
    <property type="term" value="C:outer membrane-bounded periplasmic space"/>
    <property type="evidence" value="ECO:0007669"/>
    <property type="project" value="TreeGrafter"/>
</dbReference>
<dbReference type="InterPro" id="IPR011217">
    <property type="entry name" value="Vgb_bact"/>
</dbReference>
<dbReference type="Gene3D" id="2.130.10.10">
    <property type="entry name" value="YVTN repeat-like/Quinoprotein amine dehydrogenase"/>
    <property type="match status" value="1"/>
</dbReference>
<gene>
    <name evidence="6" type="ORF">E8M01_27795</name>
</gene>
<reference evidence="6 7" key="1">
    <citation type="submission" date="2019-04" db="EMBL/GenBank/DDBJ databases">
        <title>Phreatobacter aquaticus sp. nov.</title>
        <authorList>
            <person name="Choi A."/>
        </authorList>
    </citation>
    <scope>NUCLEOTIDE SEQUENCE [LARGE SCALE GENOMIC DNA]</scope>
    <source>
        <strain evidence="6 7">KCTC 52518</strain>
    </source>
</reference>
<evidence type="ECO:0000313" key="6">
    <source>
        <dbReference type="EMBL" id="QCI67690.1"/>
    </source>
</evidence>
<dbReference type="OrthoDB" id="9812926at2"/>
<accession>A0A4D7BAM4</accession>
<dbReference type="EC" id="4.2.99.-" evidence="5"/>
<sequence>MHRRLFVKLGMITLCAPQLITRRAAANENGFKVTYFDVPAIRGSRDVTAAGEGRIWVCGQRNGTLGLFDPRDQNLRVIPLGEGAAPHGVITDKDGAAWVTEGGQNAIARVDPISLKVELFRLPAERANANLNTAVFDQAGVLWFTGQNGIYGRFEPKTTRMDVFDAPRGRGPYGMTRTPSGEVWYASLAGNHIARIDTGTAKVSIVEPPTANQGARRVWTDSKNRVWVSEWNSGNVSAYDTVARTWQTWKLPGDRPRTYSVYVDDKDKVWLTDFSANAIVRFDPEAQAFTSFASDKAGANVRQMDGRPGEAWGGESGQNRLVRIQIQTPA</sequence>
<dbReference type="GO" id="GO:0017001">
    <property type="term" value="P:antibiotic catabolic process"/>
    <property type="evidence" value="ECO:0007669"/>
    <property type="project" value="UniProtKB-UniRule"/>
</dbReference>
<evidence type="ECO:0000256" key="1">
    <source>
        <dbReference type="ARBA" id="ARBA00022723"/>
    </source>
</evidence>
<keyword evidence="1 5" id="KW-0479">Metal-binding</keyword>
<proteinExistence type="inferred from homology"/>
<evidence type="ECO:0000256" key="2">
    <source>
        <dbReference type="ARBA" id="ARBA00022842"/>
    </source>
</evidence>
<dbReference type="SUPFAM" id="SSF63829">
    <property type="entry name" value="Calcium-dependent phosphotriesterase"/>
    <property type="match status" value="1"/>
</dbReference>
<dbReference type="KEGG" id="pstg:E8M01_27795"/>
<evidence type="ECO:0000313" key="7">
    <source>
        <dbReference type="Proteomes" id="UP000298781"/>
    </source>
</evidence>
<dbReference type="GO" id="GO:0046677">
    <property type="term" value="P:response to antibiotic"/>
    <property type="evidence" value="ECO:0007669"/>
    <property type="project" value="UniProtKB-UniRule"/>
</dbReference>
<dbReference type="RefSeq" id="WP_136963118.1">
    <property type="nucleotide sequence ID" value="NZ_CP039690.1"/>
</dbReference>
<keyword evidence="3 5" id="KW-0456">Lyase</keyword>
<dbReference type="GO" id="GO:0000287">
    <property type="term" value="F:magnesium ion binding"/>
    <property type="evidence" value="ECO:0007669"/>
    <property type="project" value="UniProtKB-UniRule"/>
</dbReference>
<name>A0A4D7BAM4_9HYPH</name>
<evidence type="ECO:0000256" key="3">
    <source>
        <dbReference type="ARBA" id="ARBA00023239"/>
    </source>
</evidence>
<dbReference type="PIRSF" id="PIRSF026412">
    <property type="entry name" value="Streptogrm_lyase"/>
    <property type="match status" value="1"/>
</dbReference>
<protein>
    <recommendedName>
        <fullName evidence="5">Virginiamycin B lyase</fullName>
        <ecNumber evidence="5">4.2.99.-</ecNumber>
    </recommendedName>
    <alternativeName>
        <fullName evidence="5">Streptogramin B lyase</fullName>
    </alternativeName>
</protein>
<dbReference type="AlphaFoldDB" id="A0A4D7BAM4"/>
<dbReference type="PANTHER" id="PTHR40274">
    <property type="entry name" value="VIRGINIAMYCIN B LYASE"/>
    <property type="match status" value="1"/>
</dbReference>
<comment type="similarity">
    <text evidence="5">Belongs to the Vgb family.</text>
</comment>
<comment type="cofactor">
    <cofactor evidence="5">
        <name>Mg(2+)</name>
        <dbReference type="ChEBI" id="CHEBI:18420"/>
    </cofactor>
</comment>
<keyword evidence="7" id="KW-1185">Reference proteome</keyword>
<keyword evidence="2 5" id="KW-0460">Magnesium</keyword>